<dbReference type="Proteomes" id="UP000027073">
    <property type="component" value="Unassembled WGS sequence"/>
</dbReference>
<feature type="domain" description="Tyrosine-protein phosphatase" evidence="6">
    <location>
        <begin position="82"/>
        <end position="274"/>
    </location>
</feature>
<dbReference type="InterPro" id="IPR016130">
    <property type="entry name" value="Tyr_Pase_AS"/>
</dbReference>
<dbReference type="AlphaFoldDB" id="A0A067NRC0"/>
<dbReference type="GO" id="GO:0043409">
    <property type="term" value="P:negative regulation of MAPK cascade"/>
    <property type="evidence" value="ECO:0007669"/>
    <property type="project" value="TreeGrafter"/>
</dbReference>
<feature type="region of interest" description="Disordered" evidence="5">
    <location>
        <begin position="125"/>
        <end position="156"/>
    </location>
</feature>
<dbReference type="InParanoid" id="A0A067NRC0"/>
<evidence type="ECO:0000256" key="2">
    <source>
        <dbReference type="ARBA" id="ARBA00013064"/>
    </source>
</evidence>
<dbReference type="SMART" id="SM00195">
    <property type="entry name" value="DSPc"/>
    <property type="match status" value="1"/>
</dbReference>
<protein>
    <recommendedName>
        <fullName evidence="2">protein-tyrosine-phosphatase</fullName>
        <ecNumber evidence="2">3.1.3.48</ecNumber>
    </recommendedName>
</protein>
<dbReference type="OrthoDB" id="2017893at2759"/>
<dbReference type="VEuPathDB" id="FungiDB:PLEOSDRAFT_1062616"/>
<dbReference type="GO" id="GO:0017017">
    <property type="term" value="F:MAP kinase tyrosine/serine/threonine phosphatase activity"/>
    <property type="evidence" value="ECO:0007669"/>
    <property type="project" value="TreeGrafter"/>
</dbReference>
<reference evidence="9" key="1">
    <citation type="journal article" date="2014" name="Proc. Natl. Acad. Sci. U.S.A.">
        <title>Extensive sampling of basidiomycete genomes demonstrates inadequacy of the white-rot/brown-rot paradigm for wood decay fungi.</title>
        <authorList>
            <person name="Riley R."/>
            <person name="Salamov A.A."/>
            <person name="Brown D.W."/>
            <person name="Nagy L.G."/>
            <person name="Floudas D."/>
            <person name="Held B.W."/>
            <person name="Levasseur A."/>
            <person name="Lombard V."/>
            <person name="Morin E."/>
            <person name="Otillar R."/>
            <person name="Lindquist E.A."/>
            <person name="Sun H."/>
            <person name="LaButti K.M."/>
            <person name="Schmutz J."/>
            <person name="Jabbour D."/>
            <person name="Luo H."/>
            <person name="Baker S.E."/>
            <person name="Pisabarro A.G."/>
            <person name="Walton J.D."/>
            <person name="Blanchette R.A."/>
            <person name="Henrissat B."/>
            <person name="Martin F."/>
            <person name="Cullen D."/>
            <person name="Hibbett D.S."/>
            <person name="Grigoriev I.V."/>
        </authorList>
    </citation>
    <scope>NUCLEOTIDE SEQUENCE [LARGE SCALE GENOMIC DNA]</scope>
    <source>
        <strain evidence="9">PC15</strain>
    </source>
</reference>
<feature type="region of interest" description="Disordered" evidence="5">
    <location>
        <begin position="1"/>
        <end position="82"/>
    </location>
</feature>
<keyword evidence="4" id="KW-0904">Protein phosphatase</keyword>
<evidence type="ECO:0000259" key="6">
    <source>
        <dbReference type="PROSITE" id="PS50054"/>
    </source>
</evidence>
<proteinExistence type="inferred from homology"/>
<evidence type="ECO:0000256" key="1">
    <source>
        <dbReference type="ARBA" id="ARBA00008601"/>
    </source>
</evidence>
<feature type="compositionally biased region" description="Low complexity" evidence="5">
    <location>
        <begin position="416"/>
        <end position="436"/>
    </location>
</feature>
<feature type="compositionally biased region" description="Polar residues" evidence="5">
    <location>
        <begin position="580"/>
        <end position="593"/>
    </location>
</feature>
<dbReference type="EMBL" id="KL198006">
    <property type="protein sequence ID" value="KDQ30618.1"/>
    <property type="molecule type" value="Genomic_DNA"/>
</dbReference>
<dbReference type="InterPro" id="IPR000387">
    <property type="entry name" value="Tyr_Pase_dom"/>
</dbReference>
<dbReference type="GO" id="GO:0033550">
    <property type="term" value="F:MAP kinase tyrosine phosphatase activity"/>
    <property type="evidence" value="ECO:0007669"/>
    <property type="project" value="TreeGrafter"/>
</dbReference>
<dbReference type="STRING" id="1137138.A0A067NRC0"/>
<feature type="region of interest" description="Disordered" evidence="5">
    <location>
        <begin position="486"/>
        <end position="602"/>
    </location>
</feature>
<organism evidence="8 9">
    <name type="scientific">Pleurotus ostreatus (strain PC15)</name>
    <name type="common">Oyster mushroom</name>
    <dbReference type="NCBI Taxonomy" id="1137138"/>
    <lineage>
        <taxon>Eukaryota</taxon>
        <taxon>Fungi</taxon>
        <taxon>Dikarya</taxon>
        <taxon>Basidiomycota</taxon>
        <taxon>Agaricomycotina</taxon>
        <taxon>Agaricomycetes</taxon>
        <taxon>Agaricomycetidae</taxon>
        <taxon>Agaricales</taxon>
        <taxon>Pleurotineae</taxon>
        <taxon>Pleurotaceae</taxon>
        <taxon>Pleurotus</taxon>
    </lineage>
</organism>
<dbReference type="GO" id="GO:0005737">
    <property type="term" value="C:cytoplasm"/>
    <property type="evidence" value="ECO:0007669"/>
    <property type="project" value="TreeGrafter"/>
</dbReference>
<evidence type="ECO:0000256" key="4">
    <source>
        <dbReference type="ARBA" id="ARBA00022912"/>
    </source>
</evidence>
<dbReference type="SUPFAM" id="SSF52799">
    <property type="entry name" value="(Phosphotyrosine protein) phosphatases II"/>
    <property type="match status" value="1"/>
</dbReference>
<dbReference type="Pfam" id="PF00782">
    <property type="entry name" value="DSPc"/>
    <property type="match status" value="1"/>
</dbReference>
<accession>A0A067NRC0</accession>
<feature type="compositionally biased region" description="Low complexity" evidence="5">
    <location>
        <begin position="537"/>
        <end position="550"/>
    </location>
</feature>
<evidence type="ECO:0000256" key="5">
    <source>
        <dbReference type="SAM" id="MobiDB-lite"/>
    </source>
</evidence>
<sequence length="678" mass="73152">MSRSSRNKLSLTLSSARSSTNSLTLDRSDEPPPTADPVNRPIRPRRPSVISLPPPTNPTSLLQRREEEEGSPGSPTAPYRDGPIQIIPNIWLGSEDNARDWKTLHTLGIKCILNVAKEISSPFESVASGAPRPLRPVASTPNLGHKDETKGTYYPPHVPSGRPGIHYLKLQWSHGQQNLVEEGFPAAMLFCDAALERGEGVLIHCQCGISRSATMVIALVMRAAAENSPLVPPEIWELKGMQGAYSFVKEKSKWVGPNMSLIYQLIEYERKLKGNLSPASSERSSAIAEEEEEWGRRRKLLDEAEEGGKGSEEQQESKAVLAEAQALDRAMEERIIARRSSASSLASNSSLNGFGNGVGMGQAWRSRYATTRKRTGSIASNHTNYSILSEELVEEDEEQALLGVGGGFDDDRPRLSIASSTDSSNTSATSATSSADHSPDDESNPPARKPSMDDVFTPSTARPLSSRPAFPLPPPSAPVWKTSFGSSTYGVPQTSTRATFDLPPTKMRRRPVPLGLNILPPVPSSPITIVADESDSGAESSARASQSSSSRKPLPPPLHLRNATPPKTICTARPMEPTLPRSQSSLNTPSQTLFVFPPSPTLNARTPSTMTLTMSGPTNPDQHPDLATAVPFPTLSTPRVETFKGKHGRTRSFIGLGAPPTPTTACSRVDAKGWVAYS</sequence>
<gene>
    <name evidence="8" type="ORF">PLEOSDRAFT_1062616</name>
</gene>
<name>A0A067NRC0_PLEO1</name>
<dbReference type="HOGENOM" id="CLU_023363_1_0_1"/>
<feature type="compositionally biased region" description="Polar residues" evidence="5">
    <location>
        <begin position="486"/>
        <end position="498"/>
    </location>
</feature>
<dbReference type="PROSITE" id="PS50054">
    <property type="entry name" value="TYR_PHOSPHATASE_DUAL"/>
    <property type="match status" value="1"/>
</dbReference>
<dbReference type="InterPro" id="IPR000340">
    <property type="entry name" value="Dual-sp_phosphatase_cat-dom"/>
</dbReference>
<evidence type="ECO:0000313" key="8">
    <source>
        <dbReference type="EMBL" id="KDQ30618.1"/>
    </source>
</evidence>
<dbReference type="InterPro" id="IPR020422">
    <property type="entry name" value="TYR_PHOSPHATASE_DUAL_dom"/>
</dbReference>
<dbReference type="Gene3D" id="3.90.190.10">
    <property type="entry name" value="Protein tyrosine phosphatase superfamily"/>
    <property type="match status" value="1"/>
</dbReference>
<feature type="compositionally biased region" description="Low complexity" evidence="5">
    <location>
        <begin position="37"/>
        <end position="51"/>
    </location>
</feature>
<dbReference type="PROSITE" id="PS50056">
    <property type="entry name" value="TYR_PHOSPHATASE_2"/>
    <property type="match status" value="1"/>
</dbReference>
<dbReference type="PROSITE" id="PS00383">
    <property type="entry name" value="TYR_PHOSPHATASE_1"/>
    <property type="match status" value="1"/>
</dbReference>
<evidence type="ECO:0000256" key="3">
    <source>
        <dbReference type="ARBA" id="ARBA00022801"/>
    </source>
</evidence>
<dbReference type="PANTHER" id="PTHR10159:SF519">
    <property type="entry name" value="DUAL SPECIFICITY PROTEIN PHOSPHATASE MPK3"/>
    <property type="match status" value="1"/>
</dbReference>
<dbReference type="GO" id="GO:0008330">
    <property type="term" value="F:protein tyrosine/threonine phosphatase activity"/>
    <property type="evidence" value="ECO:0007669"/>
    <property type="project" value="TreeGrafter"/>
</dbReference>
<evidence type="ECO:0000313" key="9">
    <source>
        <dbReference type="Proteomes" id="UP000027073"/>
    </source>
</evidence>
<comment type="similarity">
    <text evidence="1">Belongs to the protein-tyrosine phosphatase family. Non-receptor class dual specificity subfamily.</text>
</comment>
<dbReference type="EC" id="3.1.3.48" evidence="2"/>
<feature type="region of interest" description="Disordered" evidence="5">
    <location>
        <begin position="403"/>
        <end position="473"/>
    </location>
</feature>
<keyword evidence="3" id="KW-0378">Hydrolase</keyword>
<dbReference type="InterPro" id="IPR029021">
    <property type="entry name" value="Prot-tyrosine_phosphatase-like"/>
</dbReference>
<feature type="domain" description="Tyrosine specific protein phosphatases" evidence="7">
    <location>
        <begin position="182"/>
        <end position="221"/>
    </location>
</feature>
<dbReference type="PANTHER" id="PTHR10159">
    <property type="entry name" value="DUAL SPECIFICITY PROTEIN PHOSPHATASE"/>
    <property type="match status" value="1"/>
</dbReference>
<evidence type="ECO:0000259" key="7">
    <source>
        <dbReference type="PROSITE" id="PS50056"/>
    </source>
</evidence>
<feature type="compositionally biased region" description="Low complexity" evidence="5">
    <location>
        <begin position="9"/>
        <end position="25"/>
    </location>
</feature>